<dbReference type="AlphaFoldDB" id="A0A2S8BGX8"/>
<feature type="transmembrane region" description="Helical" evidence="7">
    <location>
        <begin position="12"/>
        <end position="30"/>
    </location>
</feature>
<protein>
    <submittedName>
        <fullName evidence="8">Siderophore export accessory protein MmpS4</fullName>
    </submittedName>
</protein>
<comment type="similarity">
    <text evidence="2">Belongs to the MmpS family.</text>
</comment>
<comment type="subcellular location">
    <subcellularLocation>
        <location evidence="1">Cell membrane</location>
    </subcellularLocation>
</comment>
<evidence type="ECO:0000256" key="6">
    <source>
        <dbReference type="ARBA" id="ARBA00023136"/>
    </source>
</evidence>
<evidence type="ECO:0000256" key="7">
    <source>
        <dbReference type="SAM" id="Phobius"/>
    </source>
</evidence>
<dbReference type="RefSeq" id="WP_083341766.1">
    <property type="nucleotide sequence ID" value="NZ_MLQM01000064.1"/>
</dbReference>
<evidence type="ECO:0000256" key="5">
    <source>
        <dbReference type="ARBA" id="ARBA00022989"/>
    </source>
</evidence>
<reference evidence="8 9" key="1">
    <citation type="journal article" date="2017" name="Int. J. Syst. Evol. Microbiol.">
        <title>Mycobacterium talmoniae sp. nov., a slowly growing mycobacterium isolated from human respiratory samples.</title>
        <authorList>
            <person name="Davidson R.M."/>
            <person name="DeGroote M.A."/>
            <person name="Marola J.L."/>
            <person name="Buss S."/>
            <person name="Jones V."/>
            <person name="McNeil M.R."/>
            <person name="Freifeld A.G."/>
            <person name="Elaine Epperson L."/>
            <person name="Hasan N.A."/>
            <person name="Jackson M."/>
            <person name="Iwen P.C."/>
            <person name="Salfinger M."/>
            <person name="Strong M."/>
        </authorList>
    </citation>
    <scope>NUCLEOTIDE SEQUENCE [LARGE SCALE GENOMIC DNA]</scope>
    <source>
        <strain evidence="8 9">ATCC BAA-2683</strain>
    </source>
</reference>
<dbReference type="EMBL" id="PPEA01000573">
    <property type="protein sequence ID" value="PQM45923.1"/>
    <property type="molecule type" value="Genomic_DNA"/>
</dbReference>
<proteinExistence type="inferred from homology"/>
<dbReference type="InterPro" id="IPR038468">
    <property type="entry name" value="MmpS_C"/>
</dbReference>
<dbReference type="Gene3D" id="2.60.40.2880">
    <property type="entry name" value="MmpS1-5, C-terminal soluble domain"/>
    <property type="match status" value="1"/>
</dbReference>
<evidence type="ECO:0000256" key="1">
    <source>
        <dbReference type="ARBA" id="ARBA00004236"/>
    </source>
</evidence>
<evidence type="ECO:0000256" key="4">
    <source>
        <dbReference type="ARBA" id="ARBA00022692"/>
    </source>
</evidence>
<evidence type="ECO:0000313" key="8">
    <source>
        <dbReference type="EMBL" id="PQM45923.1"/>
    </source>
</evidence>
<dbReference type="Proteomes" id="UP000238296">
    <property type="component" value="Unassembled WGS sequence"/>
</dbReference>
<evidence type="ECO:0000256" key="2">
    <source>
        <dbReference type="ARBA" id="ARBA00007531"/>
    </source>
</evidence>
<evidence type="ECO:0000256" key="3">
    <source>
        <dbReference type="ARBA" id="ARBA00022475"/>
    </source>
</evidence>
<keyword evidence="4 7" id="KW-0812">Transmembrane</keyword>
<keyword evidence="6 7" id="KW-0472">Membrane</keyword>
<accession>A0A2S8BGX8</accession>
<evidence type="ECO:0000313" key="9">
    <source>
        <dbReference type="Proteomes" id="UP000238296"/>
    </source>
</evidence>
<keyword evidence="3" id="KW-1003">Cell membrane</keyword>
<name>A0A2S8BGX8_9MYCO</name>
<sequence length="147" mass="16145">MDRVVFRVLTRVWIPLIMVVVLVVAGFAVMRIRGIFGSHKLETYAGSMSDDDVNSDPKHVTYEIFGPPGTIADINYIDQEGQPHQVNGAEVPWSFTIITNAPSMTGNILAQGNSNVLGCRITANGEVKDERTSHEVNAYIYCFAKSA</sequence>
<gene>
    <name evidence="8" type="primary">mmpS4_4</name>
    <name evidence="8" type="ORF">C1Y40_03914</name>
</gene>
<comment type="caution">
    <text evidence="8">The sequence shown here is derived from an EMBL/GenBank/DDBJ whole genome shotgun (WGS) entry which is preliminary data.</text>
</comment>
<keyword evidence="5 7" id="KW-1133">Transmembrane helix</keyword>
<dbReference type="GO" id="GO:0005886">
    <property type="term" value="C:plasma membrane"/>
    <property type="evidence" value="ECO:0007669"/>
    <property type="project" value="UniProtKB-SubCell"/>
</dbReference>
<dbReference type="Pfam" id="PF05423">
    <property type="entry name" value="Mycobact_memb"/>
    <property type="match status" value="1"/>
</dbReference>
<organism evidence="8 9">
    <name type="scientific">Mycobacterium talmoniae</name>
    <dbReference type="NCBI Taxonomy" id="1858794"/>
    <lineage>
        <taxon>Bacteria</taxon>
        <taxon>Bacillati</taxon>
        <taxon>Actinomycetota</taxon>
        <taxon>Actinomycetes</taxon>
        <taxon>Mycobacteriales</taxon>
        <taxon>Mycobacteriaceae</taxon>
        <taxon>Mycobacterium</taxon>
    </lineage>
</organism>
<dbReference type="InterPro" id="IPR008693">
    <property type="entry name" value="MmpS"/>
</dbReference>